<dbReference type="AlphaFoldDB" id="A0A0S2IVN7"/>
<organism evidence="1">
    <name type="scientific">Leptospira borgpetersenii serovar Ballum</name>
    <dbReference type="NCBI Taxonomy" id="280505"/>
    <lineage>
        <taxon>Bacteria</taxon>
        <taxon>Pseudomonadati</taxon>
        <taxon>Spirochaetota</taxon>
        <taxon>Spirochaetia</taxon>
        <taxon>Leptospirales</taxon>
        <taxon>Leptospiraceae</taxon>
        <taxon>Leptospira</taxon>
    </lineage>
</organism>
<proteinExistence type="predicted"/>
<accession>A0A0S2IVN7</accession>
<reference evidence="1 2" key="1">
    <citation type="journal article" date="2015" name="PLoS Negl. Trop. Dis.">
        <title>Distribution of Plasmids in Distinct Leptospira Pathogenic Species.</title>
        <authorList>
            <person name="Wang Y."/>
            <person name="Zhuang X."/>
            <person name="Zhong Y."/>
            <person name="Zhang C."/>
            <person name="Zhang Y."/>
            <person name="Zeng L."/>
            <person name="Zhu Y."/>
            <person name="He P."/>
            <person name="Dong K."/>
            <person name="Pal U."/>
            <person name="Guo X."/>
            <person name="Qin J."/>
        </authorList>
    </citation>
    <scope>NUCLEOTIDE SEQUENCE [LARGE SCALE GENOMIC DNA]</scope>
    <source>
        <strain evidence="1 2">56604</strain>
    </source>
</reference>
<name>A0A0S2IVN7_LEPBO</name>
<sequence length="40" mass="4720">MKIRVKNFDTEEVQEYFCIGPFYFGSYSRLTLVLGNPKKT</sequence>
<evidence type="ECO:0000313" key="1">
    <source>
        <dbReference type="EMBL" id="ALO27710.1"/>
    </source>
</evidence>
<dbReference type="PATRIC" id="fig|280505.15.peg.3433"/>
<dbReference type="EMBL" id="CP012029">
    <property type="protein sequence ID" value="ALO27710.1"/>
    <property type="molecule type" value="Genomic_DNA"/>
</dbReference>
<dbReference type="Proteomes" id="UP000058857">
    <property type="component" value="Chromosome 1"/>
</dbReference>
<gene>
    <name evidence="1" type="ORF">LBBP_03521</name>
</gene>
<protein>
    <submittedName>
        <fullName evidence="1">Uncharacterized protein</fullName>
    </submittedName>
</protein>
<evidence type="ECO:0000313" key="2">
    <source>
        <dbReference type="Proteomes" id="UP000058857"/>
    </source>
</evidence>